<evidence type="ECO:0000313" key="2">
    <source>
        <dbReference type="Proteomes" id="UP000005710"/>
    </source>
</evidence>
<dbReference type="HOGENOM" id="CLU_2572773_0_0_9"/>
<dbReference type="RefSeq" id="WP_006904131.1">
    <property type="nucleotide sequence ID" value="NZ_JH976535.1"/>
</dbReference>
<gene>
    <name evidence="1" type="ORF">ThesuDRAFT_01851</name>
</gene>
<reference evidence="1" key="2">
    <citation type="submission" date="2012-10" db="EMBL/GenBank/DDBJ databases">
        <title>Improved high-quality draft of Thermaerobacter subterraneus C21, DSM 13965.</title>
        <authorList>
            <consortium name="DOE Joint Genome Institute"/>
            <person name="Eisen J."/>
            <person name="Huntemann M."/>
            <person name="Wei C.-L."/>
            <person name="Han J."/>
            <person name="Detter J.C."/>
            <person name="Han C."/>
            <person name="Tapia R."/>
            <person name="Chen A."/>
            <person name="Kyrpides N."/>
            <person name="Mavromatis K."/>
            <person name="Markowitz V."/>
            <person name="Szeto E."/>
            <person name="Ivanova N."/>
            <person name="Mikhailova N."/>
            <person name="Ovchinnikova G."/>
            <person name="Pagani I."/>
            <person name="Pati A."/>
            <person name="Goodwin L."/>
            <person name="Nordberg H.P."/>
            <person name="Cantor M.N."/>
            <person name="Hua S.X."/>
            <person name="Woyke T."/>
            <person name="Eisen J."/>
            <person name="Klenk H.-P."/>
        </authorList>
    </citation>
    <scope>NUCLEOTIDE SEQUENCE [LARGE SCALE GENOMIC DNA]</scope>
    <source>
        <strain evidence="1">DSM 13965</strain>
    </source>
</reference>
<accession>K6NZ37</accession>
<dbReference type="Proteomes" id="UP000005710">
    <property type="component" value="Unassembled WGS sequence"/>
</dbReference>
<keyword evidence="2" id="KW-1185">Reference proteome</keyword>
<dbReference type="AlphaFoldDB" id="K6NZ37"/>
<reference evidence="1" key="1">
    <citation type="submission" date="2010-10" db="EMBL/GenBank/DDBJ databases">
        <authorList>
            <consortium name="US DOE Joint Genome Institute (JGI-PGF)"/>
            <person name="Lucas S."/>
            <person name="Copeland A."/>
            <person name="Lapidus A."/>
            <person name="Bruce D."/>
            <person name="Goodwin L."/>
            <person name="Pitluck S."/>
            <person name="Kyrpides N."/>
            <person name="Mavromatis K."/>
            <person name="Detter J.C."/>
            <person name="Han C."/>
            <person name="Land M."/>
            <person name="Hauser L."/>
            <person name="Markowitz V."/>
            <person name="Cheng J.-F."/>
            <person name="Hugenholtz P."/>
            <person name="Woyke T."/>
            <person name="Wu D."/>
            <person name="Pukall R."/>
            <person name="Wahrenburg C."/>
            <person name="Brambilla E."/>
            <person name="Klenk H.-P."/>
            <person name="Eisen J.A."/>
        </authorList>
    </citation>
    <scope>NUCLEOTIDE SEQUENCE [LARGE SCALE GENOMIC DNA]</scope>
    <source>
        <strain evidence="1">DSM 13965</strain>
    </source>
</reference>
<dbReference type="EMBL" id="AENY02000003">
    <property type="protein sequence ID" value="EKP94125.1"/>
    <property type="molecule type" value="Genomic_DNA"/>
</dbReference>
<evidence type="ECO:0000313" key="1">
    <source>
        <dbReference type="EMBL" id="EKP94125.1"/>
    </source>
</evidence>
<proteinExistence type="predicted"/>
<sequence>MKRLVKWLVGAGVAAFLLAGTGGTSEAKMMASPWRPSFASPADFYDIQVDWGTPAAPVVKPIHDRQEAIWPDAADNAGPNK</sequence>
<name>K6NZ37_9FIRM</name>
<comment type="caution">
    <text evidence="1">The sequence shown here is derived from an EMBL/GenBank/DDBJ whole genome shotgun (WGS) entry which is preliminary data.</text>
</comment>
<dbReference type="STRING" id="867903.ThesuDRAFT_01851"/>
<organism evidence="1 2">
    <name type="scientific">Thermaerobacter subterraneus DSM 13965</name>
    <dbReference type="NCBI Taxonomy" id="867903"/>
    <lineage>
        <taxon>Bacteria</taxon>
        <taxon>Bacillati</taxon>
        <taxon>Bacillota</taxon>
        <taxon>Clostridia</taxon>
        <taxon>Eubacteriales</taxon>
        <taxon>Clostridiales Family XVII. Incertae Sedis</taxon>
        <taxon>Thermaerobacter</taxon>
    </lineage>
</organism>
<dbReference type="OrthoDB" id="9932460at2"/>
<protein>
    <submittedName>
        <fullName evidence="1">Uncharacterized protein</fullName>
    </submittedName>
</protein>